<dbReference type="Gene3D" id="3.40.190.10">
    <property type="entry name" value="Periplasmic binding protein-like II"/>
    <property type="match status" value="1"/>
</dbReference>
<keyword evidence="3" id="KW-0813">Transport</keyword>
<dbReference type="CDD" id="cd08504">
    <property type="entry name" value="PBP2_OppA"/>
    <property type="match status" value="1"/>
</dbReference>
<keyword evidence="4 5" id="KW-0732">Signal</keyword>
<dbReference type="PANTHER" id="PTHR30290">
    <property type="entry name" value="PERIPLASMIC BINDING COMPONENT OF ABC TRANSPORTER"/>
    <property type="match status" value="1"/>
</dbReference>
<evidence type="ECO:0000259" key="6">
    <source>
        <dbReference type="Pfam" id="PF00496"/>
    </source>
</evidence>
<dbReference type="EMBL" id="ARYH01000001">
    <property type="protein sequence ID" value="KCZ84033.1"/>
    <property type="molecule type" value="Genomic_DNA"/>
</dbReference>
<comment type="subcellular location">
    <subcellularLocation>
        <location evidence="1">Periplasm</location>
    </subcellularLocation>
</comment>
<dbReference type="STRING" id="1280949.HAD_00100"/>
<evidence type="ECO:0000313" key="8">
    <source>
        <dbReference type="Proteomes" id="UP000027446"/>
    </source>
</evidence>
<dbReference type="GO" id="GO:1904680">
    <property type="term" value="F:peptide transmembrane transporter activity"/>
    <property type="evidence" value="ECO:0007669"/>
    <property type="project" value="TreeGrafter"/>
</dbReference>
<feature type="chain" id="PRO_5001663728" evidence="5">
    <location>
        <begin position="23"/>
        <end position="545"/>
    </location>
</feature>
<proteinExistence type="inferred from homology"/>
<dbReference type="GO" id="GO:0015833">
    <property type="term" value="P:peptide transport"/>
    <property type="evidence" value="ECO:0007669"/>
    <property type="project" value="TreeGrafter"/>
</dbReference>
<organism evidence="7 8">
    <name type="scientific">Hyphomonas adhaerens MHS-3</name>
    <dbReference type="NCBI Taxonomy" id="1280949"/>
    <lineage>
        <taxon>Bacteria</taxon>
        <taxon>Pseudomonadati</taxon>
        <taxon>Pseudomonadota</taxon>
        <taxon>Alphaproteobacteria</taxon>
        <taxon>Hyphomonadales</taxon>
        <taxon>Hyphomonadaceae</taxon>
        <taxon>Hyphomonas</taxon>
    </lineage>
</organism>
<sequence>MRMIFSRTPRLLAAGAMALVLAACGGGGNGGSESDVPTLRRGISAKVDTLDPHKSSAQWEDIIIGDMFIGLTTDGPDARPQPGMATSWETSPDGLVWTFHLGDYYWSDGNPVVAEDFVYGLRRIQSAEVASQYSSLLYLIKNAAQINRGELPPEELGARAIDDKTLELTLEYPAPYLPGLLSHYTTYPVPRKAIETYGDAWIQPDNIVVNGPYKLVYWRTGDQLVADKNPTGFGAEDACFDRVVYFELEDLTSVENKIQAGELDLNNAFDGARQTEIEAKLPGWVRTTPALITTYWSFNSQIAPFDDVRVRKALSMALDREFMVKSVLTPGYVPAYSMVPPGVNNYDVPRPHVAWEDTPREERLTEAKRLLEEAGYGPDNPLEFEFIHRSTDDNPKVAPVAQANWAEIAPWVKPTIVKQDTKVLYARLRQSDFEVADGAWVADFDDPINFLYLLKSDTGQQNYGNYNNPEYDALLMRSNTELDLKQRAETFAEAEDLMLNDYPITPMWFQVTKNLVDPDLTGFEENAKDKHRSRFMCRNDIQSAE</sequence>
<dbReference type="InterPro" id="IPR039424">
    <property type="entry name" value="SBP_5"/>
</dbReference>
<evidence type="ECO:0000256" key="1">
    <source>
        <dbReference type="ARBA" id="ARBA00004418"/>
    </source>
</evidence>
<dbReference type="PIRSF" id="PIRSF002741">
    <property type="entry name" value="MppA"/>
    <property type="match status" value="1"/>
</dbReference>
<dbReference type="eggNOG" id="COG4166">
    <property type="taxonomic scope" value="Bacteria"/>
</dbReference>
<evidence type="ECO:0000256" key="5">
    <source>
        <dbReference type="SAM" id="SignalP"/>
    </source>
</evidence>
<dbReference type="SUPFAM" id="SSF53850">
    <property type="entry name" value="Periplasmic binding protein-like II"/>
    <property type="match status" value="1"/>
</dbReference>
<accession>A0A069E2C1</accession>
<keyword evidence="8" id="KW-1185">Reference proteome</keyword>
<dbReference type="PANTHER" id="PTHR30290:SF10">
    <property type="entry name" value="PERIPLASMIC OLIGOPEPTIDE-BINDING PROTEIN-RELATED"/>
    <property type="match status" value="1"/>
</dbReference>
<evidence type="ECO:0000313" key="7">
    <source>
        <dbReference type="EMBL" id="KCZ84033.1"/>
    </source>
</evidence>
<dbReference type="FunFam" id="3.90.76.10:FF:000001">
    <property type="entry name" value="Oligopeptide ABC transporter substrate-binding protein"/>
    <property type="match status" value="1"/>
</dbReference>
<dbReference type="PATRIC" id="fig|1280949.3.peg.20"/>
<dbReference type="Pfam" id="PF00496">
    <property type="entry name" value="SBP_bac_5"/>
    <property type="match status" value="1"/>
</dbReference>
<feature type="domain" description="Solute-binding protein family 5" evidence="6">
    <location>
        <begin position="80"/>
        <end position="461"/>
    </location>
</feature>
<dbReference type="GO" id="GO:0043190">
    <property type="term" value="C:ATP-binding cassette (ABC) transporter complex"/>
    <property type="evidence" value="ECO:0007669"/>
    <property type="project" value="InterPro"/>
</dbReference>
<reference evidence="7 8" key="1">
    <citation type="journal article" date="2014" name="Antonie Van Leeuwenhoek">
        <title>Hyphomonas beringensis sp. nov. and Hyphomonas chukchiensis sp. nov., isolated from surface seawater of the Bering Sea and Chukchi Sea.</title>
        <authorList>
            <person name="Li C."/>
            <person name="Lai Q."/>
            <person name="Li G."/>
            <person name="Dong C."/>
            <person name="Wang J."/>
            <person name="Liao Y."/>
            <person name="Shao Z."/>
        </authorList>
    </citation>
    <scope>NUCLEOTIDE SEQUENCE [LARGE SCALE GENOMIC DNA]</scope>
    <source>
        <strain evidence="7 8">MHS-3</strain>
    </source>
</reference>
<dbReference type="InterPro" id="IPR030678">
    <property type="entry name" value="Peptide/Ni-bd"/>
</dbReference>
<dbReference type="Gene3D" id="3.90.76.10">
    <property type="entry name" value="Dipeptide-binding Protein, Domain 1"/>
    <property type="match status" value="1"/>
</dbReference>
<dbReference type="Proteomes" id="UP000027446">
    <property type="component" value="Unassembled WGS sequence"/>
</dbReference>
<comment type="caution">
    <text evidence="7">The sequence shown here is derived from an EMBL/GenBank/DDBJ whole genome shotgun (WGS) entry which is preliminary data.</text>
</comment>
<dbReference type="Gene3D" id="3.10.105.10">
    <property type="entry name" value="Dipeptide-binding Protein, Domain 3"/>
    <property type="match status" value="1"/>
</dbReference>
<name>A0A069E2C1_9PROT</name>
<evidence type="ECO:0000256" key="3">
    <source>
        <dbReference type="ARBA" id="ARBA00022448"/>
    </source>
</evidence>
<evidence type="ECO:0000256" key="2">
    <source>
        <dbReference type="ARBA" id="ARBA00005695"/>
    </source>
</evidence>
<dbReference type="GO" id="GO:0030288">
    <property type="term" value="C:outer membrane-bounded periplasmic space"/>
    <property type="evidence" value="ECO:0007669"/>
    <property type="project" value="TreeGrafter"/>
</dbReference>
<dbReference type="AlphaFoldDB" id="A0A069E2C1"/>
<evidence type="ECO:0000256" key="4">
    <source>
        <dbReference type="ARBA" id="ARBA00022729"/>
    </source>
</evidence>
<gene>
    <name evidence="7" type="ORF">HAD_00100</name>
</gene>
<feature type="signal peptide" evidence="5">
    <location>
        <begin position="1"/>
        <end position="22"/>
    </location>
</feature>
<dbReference type="PROSITE" id="PS51257">
    <property type="entry name" value="PROKAR_LIPOPROTEIN"/>
    <property type="match status" value="1"/>
</dbReference>
<protein>
    <submittedName>
        <fullName evidence="7">Oligopeptide ABC transporter periplasmic oligopeptide-binding protein</fullName>
    </submittedName>
</protein>
<dbReference type="InterPro" id="IPR000914">
    <property type="entry name" value="SBP_5_dom"/>
</dbReference>
<comment type="similarity">
    <text evidence="2">Belongs to the bacterial solute-binding protein 5 family.</text>
</comment>